<evidence type="ECO:0000256" key="1">
    <source>
        <dbReference type="SAM" id="MobiDB-lite"/>
    </source>
</evidence>
<dbReference type="RefSeq" id="XP_024738532.1">
    <property type="nucleotide sequence ID" value="XM_024874579.1"/>
</dbReference>
<evidence type="ECO:0000313" key="3">
    <source>
        <dbReference type="Proteomes" id="UP000235371"/>
    </source>
</evidence>
<protein>
    <submittedName>
        <fullName evidence="2">Uncharacterized protein</fullName>
    </submittedName>
</protein>
<sequence length="349" mass="39981">MQSRKDFPKIPSWNRPPATHVKEKTPLFIGFTRTWPMLQQVVLSYITAGWPPEDIYVVENTGTLHSNKNGLLSLQNPFFLNHTRLDLFGVNVLITPTLLTFSQLQTYYLFTALENGWDYFFWSHMDVIITTDENTKGSFYSRVVDHLRETLSKEWLGDQKDWAIRFYAYDWLALNHVQAFIDLGGWDTFISYYTADCDMHERIKMSNIKLATADAGNVSDVGNSINTSLLFRKKIDPNFPPKTAAELDALDEDERAGKGYDRMLKEILAAVEEKKSPKHERNSWQGQQTGGKGDPFYREPHGFAENLERVVQCGIQSYESKWGGHKGCGLQGFNTEDAWMIESTTIPPT</sequence>
<dbReference type="InParanoid" id="A0A2J6TFA3"/>
<dbReference type="Proteomes" id="UP000235371">
    <property type="component" value="Unassembled WGS sequence"/>
</dbReference>
<dbReference type="STRING" id="1095630.A0A2J6TFA3"/>
<dbReference type="GeneID" id="36582659"/>
<feature type="region of interest" description="Disordered" evidence="1">
    <location>
        <begin position="274"/>
        <end position="295"/>
    </location>
</feature>
<dbReference type="AlphaFoldDB" id="A0A2J6TFA3"/>
<accession>A0A2J6TFA3</accession>
<organism evidence="2 3">
    <name type="scientific">Hyaloscypha bicolor E</name>
    <dbReference type="NCBI Taxonomy" id="1095630"/>
    <lineage>
        <taxon>Eukaryota</taxon>
        <taxon>Fungi</taxon>
        <taxon>Dikarya</taxon>
        <taxon>Ascomycota</taxon>
        <taxon>Pezizomycotina</taxon>
        <taxon>Leotiomycetes</taxon>
        <taxon>Helotiales</taxon>
        <taxon>Hyaloscyphaceae</taxon>
        <taxon>Hyaloscypha</taxon>
        <taxon>Hyaloscypha bicolor</taxon>
    </lineage>
</organism>
<reference evidence="2 3" key="1">
    <citation type="submission" date="2016-04" db="EMBL/GenBank/DDBJ databases">
        <title>A degradative enzymes factory behind the ericoid mycorrhizal symbiosis.</title>
        <authorList>
            <consortium name="DOE Joint Genome Institute"/>
            <person name="Martino E."/>
            <person name="Morin E."/>
            <person name="Grelet G."/>
            <person name="Kuo A."/>
            <person name="Kohler A."/>
            <person name="Daghino S."/>
            <person name="Barry K."/>
            <person name="Choi C."/>
            <person name="Cichocki N."/>
            <person name="Clum A."/>
            <person name="Copeland A."/>
            <person name="Hainaut M."/>
            <person name="Haridas S."/>
            <person name="Labutti K."/>
            <person name="Lindquist E."/>
            <person name="Lipzen A."/>
            <person name="Khouja H.-R."/>
            <person name="Murat C."/>
            <person name="Ohm R."/>
            <person name="Olson A."/>
            <person name="Spatafora J."/>
            <person name="Veneault-Fourrey C."/>
            <person name="Henrissat B."/>
            <person name="Grigoriev I."/>
            <person name="Martin F."/>
            <person name="Perotto S."/>
        </authorList>
    </citation>
    <scope>NUCLEOTIDE SEQUENCE [LARGE SCALE GENOMIC DNA]</scope>
    <source>
        <strain evidence="2 3">E</strain>
    </source>
</reference>
<dbReference type="EMBL" id="KZ613786">
    <property type="protein sequence ID" value="PMD61628.1"/>
    <property type="molecule type" value="Genomic_DNA"/>
</dbReference>
<evidence type="ECO:0000313" key="2">
    <source>
        <dbReference type="EMBL" id="PMD61628.1"/>
    </source>
</evidence>
<gene>
    <name evidence="2" type="ORF">K444DRAFT_526842</name>
</gene>
<proteinExistence type="predicted"/>
<dbReference type="OrthoDB" id="3527108at2759"/>
<name>A0A2J6TFA3_9HELO</name>
<keyword evidence="3" id="KW-1185">Reference proteome</keyword>